<protein>
    <recommendedName>
        <fullName evidence="7">Clp R domain-containing protein</fullName>
    </recommendedName>
</protein>
<keyword evidence="6" id="KW-0812">Transmembrane</keyword>
<evidence type="ECO:0000256" key="2">
    <source>
        <dbReference type="ARBA" id="ARBA00022741"/>
    </source>
</evidence>
<evidence type="ECO:0000256" key="6">
    <source>
        <dbReference type="SAM" id="Phobius"/>
    </source>
</evidence>
<evidence type="ECO:0000259" key="7">
    <source>
        <dbReference type="PROSITE" id="PS51903"/>
    </source>
</evidence>
<dbReference type="GO" id="GO:0005737">
    <property type="term" value="C:cytoplasm"/>
    <property type="evidence" value="ECO:0007669"/>
    <property type="project" value="TreeGrafter"/>
</dbReference>
<dbReference type="Gene3D" id="1.10.8.60">
    <property type="match status" value="2"/>
</dbReference>
<dbReference type="InterPro" id="IPR050130">
    <property type="entry name" value="ClpA_ClpB"/>
</dbReference>
<dbReference type="EMBL" id="PCSD01000055">
    <property type="protein sequence ID" value="PIP33782.1"/>
    <property type="molecule type" value="Genomic_DNA"/>
</dbReference>
<dbReference type="Pfam" id="PF10431">
    <property type="entry name" value="ClpB_D2-small"/>
    <property type="match status" value="1"/>
</dbReference>
<dbReference type="PANTHER" id="PTHR11638">
    <property type="entry name" value="ATP-DEPENDENT CLP PROTEASE"/>
    <property type="match status" value="1"/>
</dbReference>
<name>A0A2G9ZKV4_9BACT</name>
<sequence length="864" mass="96419">SGAENRYRRGRRVFFRFINMAALLFGAFSLAVFCYRLIFVRGLQLEPFWPWFFGMDSARFWLAFGALALMFAYYRLRTEAAELKKIAIRAYDDQTRPVKLPNNWAELKKAFSLQINVGDYFSPEALRLVEEAYTLALTGGQPEILPLHLFLAALANRQVAAFFSRLSVDGAALIEKLRKQLLKLPTESTPEPRLGTDLQEVLISAYAQSSFLHQRRVEPVHFLIPLLATDNILREILYDLNVDLDKARNVTAWFAINNQLLANYQLYKRAVKYKPATTMDRAYTAMATPLLNTVGTDLTIAAKWGKLEFTVGREQVLENIFRALDANKSGILLVGPEGVGKTAVLYALAQRMAAEDVSRLLRDKRLVEIDISLLLGGVGPAQAEQRLLEIIREVQRAGNVILVVENLENIMGISTGGEESLDLSEVLANAIKKFGIICLATVSEVNYRKYLEGKFVAETMAKVEVTRPDKNDTIRVIESKVGAWEGQYNAYLTYNAIAAAVDLSEKYIHDRQLPEKALDILQQAVVRVAKEKGGQSLVTEEDVAAVISEITKIPSAKISDRESETLLHLEEKIHERMINQEEAVSAVVAALRRARAQMQEGKRPIANFLFLGPTGVGKTELAKTVAAVYFGNEKNMIRVDMSEYQEADSVKKMIGDPSGIAGYLTEAVRRQPFALILLDEFEKAHPDILNLFLQVMDDGRLTDGSGRTIDFTNSIVIATSNIGANFIQEQVLKGRSLSALKDELLNEHLPRALRPELINRFDGVILFEPLSMTHVLAITKLMMKKIADLLEKKGVILVCEEDGLRALAAKGYDPQFGARPLRRLLQDTIEAQIANLVIAGGLKRRDTVIIDSQAQVQVEKAAPL</sequence>
<keyword evidence="1 5" id="KW-0677">Repeat</keyword>
<dbReference type="Pfam" id="PF00004">
    <property type="entry name" value="AAA"/>
    <property type="match status" value="1"/>
</dbReference>
<dbReference type="CDD" id="cd19499">
    <property type="entry name" value="RecA-like_ClpB_Hsp104-like"/>
    <property type="match status" value="1"/>
</dbReference>
<feature type="transmembrane region" description="Helical" evidence="6">
    <location>
        <begin position="13"/>
        <end position="38"/>
    </location>
</feature>
<dbReference type="PANTHER" id="PTHR11638:SF18">
    <property type="entry name" value="HEAT SHOCK PROTEIN 104"/>
    <property type="match status" value="1"/>
</dbReference>
<dbReference type="PROSITE" id="PS51903">
    <property type="entry name" value="CLP_R"/>
    <property type="match status" value="1"/>
</dbReference>
<dbReference type="Gene3D" id="3.40.50.300">
    <property type="entry name" value="P-loop containing nucleotide triphosphate hydrolases"/>
    <property type="match status" value="2"/>
</dbReference>
<dbReference type="Pfam" id="PF02861">
    <property type="entry name" value="Clp_N"/>
    <property type="match status" value="1"/>
</dbReference>
<dbReference type="Pfam" id="PF07724">
    <property type="entry name" value="AAA_2"/>
    <property type="match status" value="1"/>
</dbReference>
<organism evidence="8 9">
    <name type="scientific">Candidatus Falkowbacteria bacterium CG23_combo_of_CG06-09_8_20_14_all_49_15</name>
    <dbReference type="NCBI Taxonomy" id="1974572"/>
    <lineage>
        <taxon>Bacteria</taxon>
        <taxon>Candidatus Falkowiibacteriota</taxon>
    </lineage>
</organism>
<dbReference type="InterPro" id="IPR003959">
    <property type="entry name" value="ATPase_AAA_core"/>
</dbReference>
<dbReference type="GO" id="GO:0016887">
    <property type="term" value="F:ATP hydrolysis activity"/>
    <property type="evidence" value="ECO:0007669"/>
    <property type="project" value="InterPro"/>
</dbReference>
<feature type="non-terminal residue" evidence="8">
    <location>
        <position position="1"/>
    </location>
</feature>
<dbReference type="PRINTS" id="PR00300">
    <property type="entry name" value="CLPPROTEASEA"/>
</dbReference>
<dbReference type="SUPFAM" id="SSF52540">
    <property type="entry name" value="P-loop containing nucleoside triphosphate hydrolases"/>
    <property type="match status" value="2"/>
</dbReference>
<dbReference type="SUPFAM" id="SSF81923">
    <property type="entry name" value="Double Clp-N motif"/>
    <property type="match status" value="1"/>
</dbReference>
<dbReference type="GO" id="GO:0005524">
    <property type="term" value="F:ATP binding"/>
    <property type="evidence" value="ECO:0007669"/>
    <property type="project" value="UniProtKB-KW"/>
</dbReference>
<dbReference type="FunFam" id="3.40.50.300:FF:000025">
    <property type="entry name" value="ATP-dependent Clp protease subunit"/>
    <property type="match status" value="1"/>
</dbReference>
<proteinExistence type="predicted"/>
<dbReference type="InterPro" id="IPR027417">
    <property type="entry name" value="P-loop_NTPase"/>
</dbReference>
<keyword evidence="6" id="KW-0472">Membrane</keyword>
<dbReference type="InterPro" id="IPR003593">
    <property type="entry name" value="AAA+_ATPase"/>
</dbReference>
<evidence type="ECO:0000256" key="5">
    <source>
        <dbReference type="PROSITE-ProRule" id="PRU01251"/>
    </source>
</evidence>
<keyword evidence="4" id="KW-0143">Chaperone</keyword>
<keyword evidence="6" id="KW-1133">Transmembrane helix</keyword>
<dbReference type="InterPro" id="IPR004176">
    <property type="entry name" value="Clp_R_N"/>
</dbReference>
<dbReference type="Proteomes" id="UP000230729">
    <property type="component" value="Unassembled WGS sequence"/>
</dbReference>
<dbReference type="SMART" id="SM00382">
    <property type="entry name" value="AAA"/>
    <property type="match status" value="2"/>
</dbReference>
<keyword evidence="3" id="KW-0067">ATP-binding</keyword>
<evidence type="ECO:0000256" key="4">
    <source>
        <dbReference type="ARBA" id="ARBA00023186"/>
    </source>
</evidence>
<dbReference type="InterPro" id="IPR041546">
    <property type="entry name" value="ClpA/ClpB_AAA_lid"/>
</dbReference>
<dbReference type="SMART" id="SM01086">
    <property type="entry name" value="ClpB_D2-small"/>
    <property type="match status" value="1"/>
</dbReference>
<accession>A0A2G9ZKV4</accession>
<keyword evidence="2" id="KW-0547">Nucleotide-binding</keyword>
<dbReference type="InterPro" id="IPR019489">
    <property type="entry name" value="Clp_ATPase_C"/>
</dbReference>
<comment type="caution">
    <text evidence="8">The sequence shown here is derived from an EMBL/GenBank/DDBJ whole genome shotgun (WGS) entry which is preliminary data.</text>
</comment>
<dbReference type="Gene3D" id="1.10.1780.10">
    <property type="entry name" value="Clp, N-terminal domain"/>
    <property type="match status" value="1"/>
</dbReference>
<gene>
    <name evidence="8" type="ORF">COX22_02515</name>
</gene>
<dbReference type="AlphaFoldDB" id="A0A2G9ZKV4"/>
<evidence type="ECO:0000313" key="8">
    <source>
        <dbReference type="EMBL" id="PIP33782.1"/>
    </source>
</evidence>
<reference evidence="8 9" key="1">
    <citation type="submission" date="2017-09" db="EMBL/GenBank/DDBJ databases">
        <title>Depth-based differentiation of microbial function through sediment-hosted aquifers and enrichment of novel symbionts in the deep terrestrial subsurface.</title>
        <authorList>
            <person name="Probst A.J."/>
            <person name="Ladd B."/>
            <person name="Jarett J.K."/>
            <person name="Geller-Mcgrath D.E."/>
            <person name="Sieber C.M."/>
            <person name="Emerson J.B."/>
            <person name="Anantharaman K."/>
            <person name="Thomas B.C."/>
            <person name="Malmstrom R."/>
            <person name="Stieglmeier M."/>
            <person name="Klingl A."/>
            <person name="Woyke T."/>
            <person name="Ryan C.M."/>
            <person name="Banfield J.F."/>
        </authorList>
    </citation>
    <scope>NUCLEOTIDE SEQUENCE [LARGE SCALE GENOMIC DNA]</scope>
    <source>
        <strain evidence="8">CG23_combo_of_CG06-09_8_20_14_all_49_15</strain>
    </source>
</reference>
<dbReference type="InterPro" id="IPR036628">
    <property type="entry name" value="Clp_N_dom_sf"/>
</dbReference>
<dbReference type="GO" id="GO:0034605">
    <property type="term" value="P:cellular response to heat"/>
    <property type="evidence" value="ECO:0007669"/>
    <property type="project" value="TreeGrafter"/>
</dbReference>
<evidence type="ECO:0000313" key="9">
    <source>
        <dbReference type="Proteomes" id="UP000230729"/>
    </source>
</evidence>
<evidence type="ECO:0000256" key="1">
    <source>
        <dbReference type="ARBA" id="ARBA00022737"/>
    </source>
</evidence>
<dbReference type="InterPro" id="IPR001270">
    <property type="entry name" value="ClpA/B"/>
</dbReference>
<dbReference type="Pfam" id="PF17871">
    <property type="entry name" value="AAA_lid_9"/>
    <property type="match status" value="1"/>
</dbReference>
<evidence type="ECO:0000256" key="3">
    <source>
        <dbReference type="ARBA" id="ARBA00022840"/>
    </source>
</evidence>
<feature type="domain" description="Clp R" evidence="7">
    <location>
        <begin position="117"/>
        <end position="263"/>
    </location>
</feature>